<reference evidence="2 3" key="1">
    <citation type="journal article" date="2004" name="Science">
        <title>The genome of the diatom Thalassiosira pseudonana: ecology, evolution, and metabolism.</title>
        <authorList>
            <person name="Armbrust E.V."/>
            <person name="Berges J.A."/>
            <person name="Bowler C."/>
            <person name="Green B.R."/>
            <person name="Martinez D."/>
            <person name="Putnam N.H."/>
            <person name="Zhou S."/>
            <person name="Allen A.E."/>
            <person name="Apt K.E."/>
            <person name="Bechner M."/>
            <person name="Brzezinski M.A."/>
            <person name="Chaal B.K."/>
            <person name="Chiovitti A."/>
            <person name="Davis A.K."/>
            <person name="Demarest M.S."/>
            <person name="Detter J.C."/>
            <person name="Glavina T."/>
            <person name="Goodstein D."/>
            <person name="Hadi M.Z."/>
            <person name="Hellsten U."/>
            <person name="Hildebrand M."/>
            <person name="Jenkins B.D."/>
            <person name="Jurka J."/>
            <person name="Kapitonov V.V."/>
            <person name="Kroger N."/>
            <person name="Lau W.W."/>
            <person name="Lane T.W."/>
            <person name="Larimer F.W."/>
            <person name="Lippmeier J.C."/>
            <person name="Lucas S."/>
            <person name="Medina M."/>
            <person name="Montsant A."/>
            <person name="Obornik M."/>
            <person name="Parker M.S."/>
            <person name="Palenik B."/>
            <person name="Pazour G.J."/>
            <person name="Richardson P.M."/>
            <person name="Rynearson T.A."/>
            <person name="Saito M.A."/>
            <person name="Schwartz D.C."/>
            <person name="Thamatrakoln K."/>
            <person name="Valentin K."/>
            <person name="Vardi A."/>
            <person name="Wilkerson F.P."/>
            <person name="Rokhsar D.S."/>
        </authorList>
    </citation>
    <scope>NUCLEOTIDE SEQUENCE [LARGE SCALE GENOMIC DNA]</scope>
    <source>
        <strain evidence="2 3">CCMP1335</strain>
    </source>
</reference>
<dbReference type="KEGG" id="tps:THAPSDRAFT_11503"/>
<organism evidence="2 3">
    <name type="scientific">Thalassiosira pseudonana</name>
    <name type="common">Marine diatom</name>
    <name type="synonym">Cyclotella nana</name>
    <dbReference type="NCBI Taxonomy" id="35128"/>
    <lineage>
        <taxon>Eukaryota</taxon>
        <taxon>Sar</taxon>
        <taxon>Stramenopiles</taxon>
        <taxon>Ochrophyta</taxon>
        <taxon>Bacillariophyta</taxon>
        <taxon>Coscinodiscophyceae</taxon>
        <taxon>Thalassiosirophycidae</taxon>
        <taxon>Thalassiosirales</taxon>
        <taxon>Thalassiosiraceae</taxon>
        <taxon>Thalassiosira</taxon>
    </lineage>
</organism>
<sequence length="331" mass="37289">MVPTAPLSILLLACDTRRVFLSTTCASAFVVLRPPSSTAVVDGVSSDLYLAQPMGVARRTTQGEDGINGDEVVRPSAPLEFLLPAARVGLYIYQTLAIAEEIGRLKSPKDYNARVQLEKAMNQLDNLLLSPPSFIKTNDPTVTRKDPYNLPPVVGEIAKQQQKQRERRQNSVEVGITPQFFEVGTLMQERITWNRLVKVENARESTSEVRRAFNIYTTNLNFNPTKYIYSGSKEEKRSMILNDKLPTAVDVIRSDLDARDLYRNVVQTKLEDAQAEWVFQKKVMEEGEGLDVGELVELLIEVNVAVDKWFSFIPDGDIQEALEVVRREQNL</sequence>
<dbReference type="RefSeq" id="XP_002294581.1">
    <property type="nucleotide sequence ID" value="XM_002294545.1"/>
</dbReference>
<proteinExistence type="predicted"/>
<dbReference type="PaxDb" id="35128-Thaps11503"/>
<name>B8CEQ4_THAPS</name>
<gene>
    <name evidence="2" type="ORF">THAPSDRAFT_11503</name>
</gene>
<dbReference type="GeneID" id="7443352"/>
<dbReference type="InParanoid" id="B8CEQ4"/>
<dbReference type="eggNOG" id="ENOG502RWQ1">
    <property type="taxonomic scope" value="Eukaryota"/>
</dbReference>
<keyword evidence="1" id="KW-0732">Signal</keyword>
<dbReference type="Proteomes" id="UP000001449">
    <property type="component" value="Chromosome 20"/>
</dbReference>
<dbReference type="AlphaFoldDB" id="B8CEQ4"/>
<dbReference type="EMBL" id="CM000652">
    <property type="protein sequence ID" value="EED87941.1"/>
    <property type="molecule type" value="Genomic_DNA"/>
</dbReference>
<evidence type="ECO:0000313" key="3">
    <source>
        <dbReference type="Proteomes" id="UP000001449"/>
    </source>
</evidence>
<protein>
    <submittedName>
        <fullName evidence="2">Uncharacterized protein</fullName>
    </submittedName>
</protein>
<dbReference type="OMA" id="LYLAQPM"/>
<dbReference type="HOGENOM" id="CLU_875686_0_0_1"/>
<feature type="chain" id="PRO_5002870071" evidence="1">
    <location>
        <begin position="22"/>
        <end position="331"/>
    </location>
</feature>
<reference evidence="2 3" key="2">
    <citation type="journal article" date="2008" name="Nature">
        <title>The Phaeodactylum genome reveals the evolutionary history of diatom genomes.</title>
        <authorList>
            <person name="Bowler C."/>
            <person name="Allen A.E."/>
            <person name="Badger J.H."/>
            <person name="Grimwood J."/>
            <person name="Jabbari K."/>
            <person name="Kuo A."/>
            <person name="Maheswari U."/>
            <person name="Martens C."/>
            <person name="Maumus F."/>
            <person name="Otillar R.P."/>
            <person name="Rayko E."/>
            <person name="Salamov A."/>
            <person name="Vandepoele K."/>
            <person name="Beszteri B."/>
            <person name="Gruber A."/>
            <person name="Heijde M."/>
            <person name="Katinka M."/>
            <person name="Mock T."/>
            <person name="Valentin K."/>
            <person name="Verret F."/>
            <person name="Berges J.A."/>
            <person name="Brownlee C."/>
            <person name="Cadoret J.P."/>
            <person name="Chiovitti A."/>
            <person name="Choi C.J."/>
            <person name="Coesel S."/>
            <person name="De Martino A."/>
            <person name="Detter J.C."/>
            <person name="Durkin C."/>
            <person name="Falciatore A."/>
            <person name="Fournet J."/>
            <person name="Haruta M."/>
            <person name="Huysman M.J."/>
            <person name="Jenkins B.D."/>
            <person name="Jiroutova K."/>
            <person name="Jorgensen R.E."/>
            <person name="Joubert Y."/>
            <person name="Kaplan A."/>
            <person name="Kroger N."/>
            <person name="Kroth P.G."/>
            <person name="La Roche J."/>
            <person name="Lindquist E."/>
            <person name="Lommer M."/>
            <person name="Martin-Jezequel V."/>
            <person name="Lopez P.J."/>
            <person name="Lucas S."/>
            <person name="Mangogna M."/>
            <person name="McGinnis K."/>
            <person name="Medlin L.K."/>
            <person name="Montsant A."/>
            <person name="Oudot-Le Secq M.P."/>
            <person name="Napoli C."/>
            <person name="Obornik M."/>
            <person name="Parker M.S."/>
            <person name="Petit J.L."/>
            <person name="Porcel B.M."/>
            <person name="Poulsen N."/>
            <person name="Robison M."/>
            <person name="Rychlewski L."/>
            <person name="Rynearson T.A."/>
            <person name="Schmutz J."/>
            <person name="Shapiro H."/>
            <person name="Siaut M."/>
            <person name="Stanley M."/>
            <person name="Sussman M.R."/>
            <person name="Taylor A.R."/>
            <person name="Vardi A."/>
            <person name="von Dassow P."/>
            <person name="Vyverman W."/>
            <person name="Willis A."/>
            <person name="Wyrwicz L.S."/>
            <person name="Rokhsar D.S."/>
            <person name="Weissenbach J."/>
            <person name="Armbrust E.V."/>
            <person name="Green B.R."/>
            <person name="Van de Peer Y."/>
            <person name="Grigoriev I.V."/>
        </authorList>
    </citation>
    <scope>NUCLEOTIDE SEQUENCE [LARGE SCALE GENOMIC DNA]</scope>
    <source>
        <strain evidence="2 3">CCMP1335</strain>
    </source>
</reference>
<evidence type="ECO:0000313" key="2">
    <source>
        <dbReference type="EMBL" id="EED87941.1"/>
    </source>
</evidence>
<keyword evidence="3" id="KW-1185">Reference proteome</keyword>
<evidence type="ECO:0000256" key="1">
    <source>
        <dbReference type="SAM" id="SignalP"/>
    </source>
</evidence>
<feature type="signal peptide" evidence="1">
    <location>
        <begin position="1"/>
        <end position="21"/>
    </location>
</feature>
<accession>B8CEQ4</accession>